<accession>A0AA89B535</accession>
<dbReference type="InterPro" id="IPR029058">
    <property type="entry name" value="AB_hydrolase_fold"/>
</dbReference>
<keyword evidence="3" id="KW-1185">Reference proteome</keyword>
<dbReference type="InterPro" id="IPR001563">
    <property type="entry name" value="Peptidase_S10"/>
</dbReference>
<dbReference type="GO" id="GO:0006508">
    <property type="term" value="P:proteolysis"/>
    <property type="evidence" value="ECO:0007669"/>
    <property type="project" value="InterPro"/>
</dbReference>
<dbReference type="Gene3D" id="3.40.50.1820">
    <property type="entry name" value="alpha/beta hydrolase"/>
    <property type="match status" value="1"/>
</dbReference>
<comment type="similarity">
    <text evidence="1">Belongs to the peptidase S10 family.</text>
</comment>
<evidence type="ECO:0000313" key="2">
    <source>
        <dbReference type="EMBL" id="KAK3025247.1"/>
    </source>
</evidence>
<dbReference type="GO" id="GO:0005773">
    <property type="term" value="C:vacuole"/>
    <property type="evidence" value="ECO:0007669"/>
    <property type="project" value="TreeGrafter"/>
</dbReference>
<dbReference type="PANTHER" id="PTHR11802">
    <property type="entry name" value="SERINE PROTEASE FAMILY S10 SERINE CARBOXYPEPTIDASE"/>
    <property type="match status" value="1"/>
</dbReference>
<dbReference type="Proteomes" id="UP001188597">
    <property type="component" value="Unassembled WGS sequence"/>
</dbReference>
<evidence type="ECO:0000256" key="1">
    <source>
        <dbReference type="ARBA" id="ARBA00009431"/>
    </source>
</evidence>
<dbReference type="EMBL" id="JAVXUP010000559">
    <property type="protein sequence ID" value="KAK3025247.1"/>
    <property type="molecule type" value="Genomic_DNA"/>
</dbReference>
<gene>
    <name evidence="2" type="ORF">RJ639_044595</name>
</gene>
<dbReference type="PANTHER" id="PTHR11802:SF460">
    <property type="entry name" value="CARBOXYPEPTIDASE"/>
    <property type="match status" value="1"/>
</dbReference>
<protein>
    <recommendedName>
        <fullName evidence="4">Serine carboxypeptidase</fullName>
    </recommendedName>
</protein>
<evidence type="ECO:0008006" key="4">
    <source>
        <dbReference type="Google" id="ProtNLM"/>
    </source>
</evidence>
<dbReference type="Pfam" id="PF00450">
    <property type="entry name" value="Peptidase_S10"/>
    <property type="match status" value="1"/>
</dbReference>
<dbReference type="GO" id="GO:0004185">
    <property type="term" value="F:serine-type carboxypeptidase activity"/>
    <property type="evidence" value="ECO:0007669"/>
    <property type="project" value="InterPro"/>
</dbReference>
<reference evidence="2" key="1">
    <citation type="submission" date="2022-12" db="EMBL/GenBank/DDBJ databases">
        <title>Draft genome assemblies for two species of Escallonia (Escalloniales).</title>
        <authorList>
            <person name="Chanderbali A."/>
            <person name="Dervinis C."/>
            <person name="Anghel I."/>
            <person name="Soltis D."/>
            <person name="Soltis P."/>
            <person name="Zapata F."/>
        </authorList>
    </citation>
    <scope>NUCLEOTIDE SEQUENCE</scope>
    <source>
        <strain evidence="2">UCBG64.0493</strain>
        <tissue evidence="2">Leaf</tissue>
    </source>
</reference>
<proteinExistence type="inferred from homology"/>
<organism evidence="2 3">
    <name type="scientific">Escallonia herrerae</name>
    <dbReference type="NCBI Taxonomy" id="1293975"/>
    <lineage>
        <taxon>Eukaryota</taxon>
        <taxon>Viridiplantae</taxon>
        <taxon>Streptophyta</taxon>
        <taxon>Embryophyta</taxon>
        <taxon>Tracheophyta</taxon>
        <taxon>Spermatophyta</taxon>
        <taxon>Magnoliopsida</taxon>
        <taxon>eudicotyledons</taxon>
        <taxon>Gunneridae</taxon>
        <taxon>Pentapetalae</taxon>
        <taxon>asterids</taxon>
        <taxon>campanulids</taxon>
        <taxon>Escalloniales</taxon>
        <taxon>Escalloniaceae</taxon>
        <taxon>Escallonia</taxon>
    </lineage>
</organism>
<dbReference type="SUPFAM" id="SSF53474">
    <property type="entry name" value="alpha/beta-Hydrolases"/>
    <property type="match status" value="1"/>
</dbReference>
<comment type="caution">
    <text evidence="2">The sequence shown here is derived from an EMBL/GenBank/DDBJ whole genome shotgun (WGS) entry which is preliminary data.</text>
</comment>
<evidence type="ECO:0000313" key="3">
    <source>
        <dbReference type="Proteomes" id="UP001188597"/>
    </source>
</evidence>
<dbReference type="AlphaFoldDB" id="A0AA89B535"/>
<sequence length="174" mass="18900">MEAHFAWVKPSLQVNKRHFEEIPTSPYKLIDLAMGSSSLLCFSFFFLLASSHGCYGGKLGSFNQLSELTRGESYKNGNSDAAFPLDTSPVYVGPQDGLKDSDEIESLPGQPDGVDFKQYSGYVTVDPEAGRALFYYFSPRNSSTKPLVLWLNGGSGCSSLGGGAMMELGPFRVN</sequence>
<name>A0AA89B535_9ASTE</name>